<feature type="compositionally biased region" description="Basic and acidic residues" evidence="1">
    <location>
        <begin position="84"/>
        <end position="98"/>
    </location>
</feature>
<accession>A0AAD6BNY6</accession>
<feature type="region of interest" description="Disordered" evidence="1">
    <location>
        <begin position="75"/>
        <end position="100"/>
    </location>
</feature>
<evidence type="ECO:0000256" key="1">
    <source>
        <dbReference type="SAM" id="MobiDB-lite"/>
    </source>
</evidence>
<keyword evidence="3" id="KW-1185">Reference proteome</keyword>
<feature type="non-terminal residue" evidence="2">
    <location>
        <position position="1"/>
    </location>
</feature>
<organism evidence="2 3">
    <name type="scientific">Pogonophryne albipinna</name>
    <dbReference type="NCBI Taxonomy" id="1090488"/>
    <lineage>
        <taxon>Eukaryota</taxon>
        <taxon>Metazoa</taxon>
        <taxon>Chordata</taxon>
        <taxon>Craniata</taxon>
        <taxon>Vertebrata</taxon>
        <taxon>Euteleostomi</taxon>
        <taxon>Actinopterygii</taxon>
        <taxon>Neopterygii</taxon>
        <taxon>Teleostei</taxon>
        <taxon>Neoteleostei</taxon>
        <taxon>Acanthomorphata</taxon>
        <taxon>Eupercaria</taxon>
        <taxon>Perciformes</taxon>
        <taxon>Notothenioidei</taxon>
        <taxon>Pogonophryne</taxon>
    </lineage>
</organism>
<evidence type="ECO:0000313" key="3">
    <source>
        <dbReference type="Proteomes" id="UP001219934"/>
    </source>
</evidence>
<sequence>GEEEVLTGSLGMTTLRYVLLPGVGNQMRVWLCDGFTLAPVEAFCGTLQHSRKKPARVSGPRRAPVLHQLVRTLDSSLQGSSVSHDMEDRGADRSESRPLHCISPGLRGMAVTATALT</sequence>
<gene>
    <name evidence="2" type="ORF">JOQ06_023896</name>
</gene>
<dbReference type="Proteomes" id="UP001219934">
    <property type="component" value="Unassembled WGS sequence"/>
</dbReference>
<name>A0AAD6BNY6_9TELE</name>
<dbReference type="AlphaFoldDB" id="A0AAD6BNY6"/>
<reference evidence="2" key="1">
    <citation type="submission" date="2022-11" db="EMBL/GenBank/DDBJ databases">
        <title>Chromosome-level genome of Pogonophryne albipinna.</title>
        <authorList>
            <person name="Jo E."/>
        </authorList>
    </citation>
    <scope>NUCLEOTIDE SEQUENCE</scope>
    <source>
        <strain evidence="2">SGF0006</strain>
        <tissue evidence="2">Muscle</tissue>
    </source>
</reference>
<protein>
    <submittedName>
        <fullName evidence="2">Uncharacterized protein</fullName>
    </submittedName>
</protein>
<proteinExistence type="predicted"/>
<comment type="caution">
    <text evidence="2">The sequence shown here is derived from an EMBL/GenBank/DDBJ whole genome shotgun (WGS) entry which is preliminary data.</text>
</comment>
<evidence type="ECO:0000313" key="2">
    <source>
        <dbReference type="EMBL" id="KAJ4946227.1"/>
    </source>
</evidence>
<dbReference type="EMBL" id="JAPTMU010000003">
    <property type="protein sequence ID" value="KAJ4946227.1"/>
    <property type="molecule type" value="Genomic_DNA"/>
</dbReference>